<feature type="region of interest" description="Disordered" evidence="1">
    <location>
        <begin position="1"/>
        <end position="24"/>
    </location>
</feature>
<accession>A0A8S1DBY2</accession>
<dbReference type="AlphaFoldDB" id="A0A8S1DBY2"/>
<evidence type="ECO:0000256" key="1">
    <source>
        <dbReference type="SAM" id="MobiDB-lite"/>
    </source>
</evidence>
<reference evidence="2 3" key="1">
    <citation type="submission" date="2020-04" db="EMBL/GenBank/DDBJ databases">
        <authorList>
            <person name="Alioto T."/>
            <person name="Alioto T."/>
            <person name="Gomez Garrido J."/>
        </authorList>
    </citation>
    <scope>NUCLEOTIDE SEQUENCE [LARGE SCALE GENOMIC DNA]</scope>
</reference>
<protein>
    <submittedName>
        <fullName evidence="2">Uncharacterized protein</fullName>
    </submittedName>
</protein>
<dbReference type="EMBL" id="CADEPI010000223">
    <property type="protein sequence ID" value="CAB3381055.1"/>
    <property type="molecule type" value="Genomic_DNA"/>
</dbReference>
<organism evidence="2 3">
    <name type="scientific">Cloeon dipterum</name>
    <dbReference type="NCBI Taxonomy" id="197152"/>
    <lineage>
        <taxon>Eukaryota</taxon>
        <taxon>Metazoa</taxon>
        <taxon>Ecdysozoa</taxon>
        <taxon>Arthropoda</taxon>
        <taxon>Hexapoda</taxon>
        <taxon>Insecta</taxon>
        <taxon>Pterygota</taxon>
        <taxon>Palaeoptera</taxon>
        <taxon>Ephemeroptera</taxon>
        <taxon>Pisciforma</taxon>
        <taxon>Baetidae</taxon>
        <taxon>Cloeon</taxon>
    </lineage>
</organism>
<keyword evidence="3" id="KW-1185">Reference proteome</keyword>
<name>A0A8S1DBY2_9INSE</name>
<dbReference type="Proteomes" id="UP000494165">
    <property type="component" value="Unassembled WGS sequence"/>
</dbReference>
<sequence>MKRKNDDGSPSSKAGLSAPAKETGNDKKCLFCRSKVAKISRTLQRRNSRIGYVCATCGETESFTMEDLKEMTGADLAALKKCKALEKYEFPTDFDGSDIYVGYFEWKKCGICREILRKGDDVRDHNNDKHTHVQKCCLGCNQYSTSKSFESHKTRCGIFCPKCKVKPSTPNNDYRQHFMNELKEVFTCPADGCCKAFLRKDLNKICQHLLSQHVWRLPMMCQQRESSPVNKRRRRK</sequence>
<evidence type="ECO:0000313" key="3">
    <source>
        <dbReference type="Proteomes" id="UP000494165"/>
    </source>
</evidence>
<proteinExistence type="predicted"/>
<evidence type="ECO:0000313" key="2">
    <source>
        <dbReference type="EMBL" id="CAB3381055.1"/>
    </source>
</evidence>
<comment type="caution">
    <text evidence="2">The sequence shown here is derived from an EMBL/GenBank/DDBJ whole genome shotgun (WGS) entry which is preliminary data.</text>
</comment>
<gene>
    <name evidence="2" type="ORF">CLODIP_2_CD01430</name>
</gene>